<organism evidence="3 4">
    <name type="scientific">Babesia duncani</name>
    <dbReference type="NCBI Taxonomy" id="323732"/>
    <lineage>
        <taxon>Eukaryota</taxon>
        <taxon>Sar</taxon>
        <taxon>Alveolata</taxon>
        <taxon>Apicomplexa</taxon>
        <taxon>Aconoidasida</taxon>
        <taxon>Piroplasmida</taxon>
        <taxon>Babesiidae</taxon>
        <taxon>Babesia</taxon>
    </lineage>
</organism>
<feature type="region of interest" description="Disordered" evidence="1">
    <location>
        <begin position="372"/>
        <end position="392"/>
    </location>
</feature>
<reference evidence="3" key="1">
    <citation type="journal article" date="2023" name="Nat. Microbiol.">
        <title>Babesia duncani multi-omics identifies virulence factors and drug targets.</title>
        <authorList>
            <person name="Singh P."/>
            <person name="Lonardi S."/>
            <person name="Liang Q."/>
            <person name="Vydyam P."/>
            <person name="Khabirova E."/>
            <person name="Fang T."/>
            <person name="Gihaz S."/>
            <person name="Thekkiniath J."/>
            <person name="Munshi M."/>
            <person name="Abel S."/>
            <person name="Ciampossin L."/>
            <person name="Batugedara G."/>
            <person name="Gupta M."/>
            <person name="Lu X.M."/>
            <person name="Lenz T."/>
            <person name="Chakravarty S."/>
            <person name="Cornillot E."/>
            <person name="Hu Y."/>
            <person name="Ma W."/>
            <person name="Gonzalez L.M."/>
            <person name="Sanchez S."/>
            <person name="Estrada K."/>
            <person name="Sanchez-Flores A."/>
            <person name="Montero E."/>
            <person name="Harb O.S."/>
            <person name="Le Roch K.G."/>
            <person name="Mamoun C.B."/>
        </authorList>
    </citation>
    <scope>NUCLEOTIDE SEQUENCE</scope>
    <source>
        <strain evidence="3">WA1</strain>
    </source>
</reference>
<gene>
    <name evidence="3" type="ORF">BdWA1_002894</name>
</gene>
<dbReference type="GO" id="GO:0055088">
    <property type="term" value="P:lipid homeostasis"/>
    <property type="evidence" value="ECO:0007669"/>
    <property type="project" value="InterPro"/>
</dbReference>
<dbReference type="PANTHER" id="PTHR28136">
    <property type="entry name" value="NUCLEUS EXPORT PROTEIN BRR6"/>
    <property type="match status" value="1"/>
</dbReference>
<comment type="caution">
    <text evidence="3">The sequence shown here is derived from an EMBL/GenBank/DDBJ whole genome shotgun (WGS) entry which is preliminary data.</text>
</comment>
<dbReference type="Proteomes" id="UP001214638">
    <property type="component" value="Unassembled WGS sequence"/>
</dbReference>
<evidence type="ECO:0000313" key="3">
    <source>
        <dbReference type="EMBL" id="KAK2195221.1"/>
    </source>
</evidence>
<dbReference type="GO" id="GO:0006998">
    <property type="term" value="P:nuclear envelope organization"/>
    <property type="evidence" value="ECO:0007669"/>
    <property type="project" value="InterPro"/>
</dbReference>
<dbReference type="InterPro" id="IPR018767">
    <property type="entry name" value="Brl1/Brr6_dom"/>
</dbReference>
<dbReference type="RefSeq" id="XP_067802064.1">
    <property type="nucleotide sequence ID" value="XM_067947913.1"/>
</dbReference>
<accession>A0AAD9UMZ4</accession>
<proteinExistence type="predicted"/>
<protein>
    <submittedName>
        <fullName evidence="3">Bifunctional Brl1-Brr6 domain/Nucleus export protein Brl1-Brr6</fullName>
    </submittedName>
</protein>
<dbReference type="KEGG" id="bdw:94337191"/>
<name>A0AAD9UMZ4_9APIC</name>
<dbReference type="PANTHER" id="PTHR28136:SF1">
    <property type="entry name" value="NUCLEUS EXPORT PROTEIN BRL1"/>
    <property type="match status" value="1"/>
</dbReference>
<dbReference type="GeneID" id="94337191"/>
<dbReference type="SMART" id="SM01042">
    <property type="entry name" value="Brr6_like_C_C"/>
    <property type="match status" value="1"/>
</dbReference>
<dbReference type="AlphaFoldDB" id="A0AAD9UMZ4"/>
<keyword evidence="4" id="KW-1185">Reference proteome</keyword>
<dbReference type="Pfam" id="PF10104">
    <property type="entry name" value="Brr6_like_C_C"/>
    <property type="match status" value="1"/>
</dbReference>
<dbReference type="InterPro" id="IPR040202">
    <property type="entry name" value="Brl1/Brr6"/>
</dbReference>
<dbReference type="EMBL" id="JALLKP010000004">
    <property type="protein sequence ID" value="KAK2195221.1"/>
    <property type="molecule type" value="Genomic_DNA"/>
</dbReference>
<evidence type="ECO:0000313" key="4">
    <source>
        <dbReference type="Proteomes" id="UP001214638"/>
    </source>
</evidence>
<feature type="domain" description="Brl1/Brr6" evidence="2">
    <location>
        <begin position="182"/>
        <end position="311"/>
    </location>
</feature>
<sequence>MGDHFDSLLDLDTLSLKNSKNRFQTVDRSCNNKNATYDESDYEILSQVLSKSSINDTESDDVVFLGSNIVVKEEFDNRSSKSLKTIDQDMPRDMDAQHPSGWHLTNLKGGAKATLKVLGMKPGPKHATNDYQDSEPRINSINYRRRMDVDGPNIEPSFRSEQQRSIGTSNWIQSISYSPTILWEWFKTLACIIITSILIYHGLHFAQSIGKDIGSGIEKRRQSITENALICQKNYELNKCATDMVPAMDRQCKEWEICMLKNAALYEDSASVSAELYGGVINKFLSQFDVKSVAILTASILAFYIVSSWVRYAGLVSHGNGWFPGWMSRMPQNGTQLFPCAPMMPPPAPHPYFFPNYTLVGDYPYVNTKSSYSTDATDSSRYKDSYTNSRGSKKADVWKRRFISEWEDAQ</sequence>
<dbReference type="GO" id="GO:0031965">
    <property type="term" value="C:nuclear membrane"/>
    <property type="evidence" value="ECO:0007669"/>
    <property type="project" value="InterPro"/>
</dbReference>
<evidence type="ECO:0000259" key="2">
    <source>
        <dbReference type="SMART" id="SM01042"/>
    </source>
</evidence>
<evidence type="ECO:0000256" key="1">
    <source>
        <dbReference type="SAM" id="MobiDB-lite"/>
    </source>
</evidence>